<dbReference type="SMART" id="SM00717">
    <property type="entry name" value="SANT"/>
    <property type="match status" value="2"/>
</dbReference>
<evidence type="ECO:0000256" key="6">
    <source>
        <dbReference type="SAM" id="MobiDB-lite"/>
    </source>
</evidence>
<dbReference type="PROSITE" id="PS51294">
    <property type="entry name" value="HTH_MYB"/>
    <property type="match status" value="2"/>
</dbReference>
<keyword evidence="2" id="KW-0805">Transcription regulation</keyword>
<dbReference type="InterPro" id="IPR001005">
    <property type="entry name" value="SANT/Myb"/>
</dbReference>
<evidence type="ECO:0000256" key="5">
    <source>
        <dbReference type="ARBA" id="ARBA00023242"/>
    </source>
</evidence>
<dbReference type="GO" id="GO:0005634">
    <property type="term" value="C:nucleus"/>
    <property type="evidence" value="ECO:0007669"/>
    <property type="project" value="UniProtKB-SubCell"/>
</dbReference>
<dbReference type="FunFam" id="1.10.10.60:FF:000121">
    <property type="entry name" value="Myb transcription factor"/>
    <property type="match status" value="1"/>
</dbReference>
<dbReference type="AlphaFoldDB" id="A0AAV3PZI3"/>
<comment type="caution">
    <text evidence="9">The sequence shown here is derived from an EMBL/GenBank/DDBJ whole genome shotgun (WGS) entry which is preliminary data.</text>
</comment>
<evidence type="ECO:0000313" key="10">
    <source>
        <dbReference type="Proteomes" id="UP001454036"/>
    </source>
</evidence>
<keyword evidence="3 9" id="KW-0238">DNA-binding</keyword>
<evidence type="ECO:0000259" key="7">
    <source>
        <dbReference type="PROSITE" id="PS50090"/>
    </source>
</evidence>
<keyword evidence="4" id="KW-0804">Transcription</keyword>
<feature type="domain" description="Myb-like" evidence="7">
    <location>
        <begin position="62"/>
        <end position="112"/>
    </location>
</feature>
<feature type="domain" description="HTH myb-type" evidence="8">
    <location>
        <begin position="62"/>
        <end position="116"/>
    </location>
</feature>
<protein>
    <submittedName>
        <fullName evidence="9">DNA-binding transcription factor</fullName>
    </submittedName>
</protein>
<dbReference type="PANTHER" id="PTHR47999">
    <property type="entry name" value="TRANSCRIPTION FACTOR MYB8-RELATED-RELATED"/>
    <property type="match status" value="1"/>
</dbReference>
<dbReference type="PANTHER" id="PTHR47999:SF111">
    <property type="entry name" value="TRANSCRIPTION FACTOR MYB11-RELATED"/>
    <property type="match status" value="1"/>
</dbReference>
<feature type="domain" description="HTH myb-type" evidence="8">
    <location>
        <begin position="9"/>
        <end position="61"/>
    </location>
</feature>
<evidence type="ECO:0000256" key="2">
    <source>
        <dbReference type="ARBA" id="ARBA00023015"/>
    </source>
</evidence>
<comment type="subcellular location">
    <subcellularLocation>
        <location evidence="1">Nucleus</location>
    </subcellularLocation>
</comment>
<proteinExistence type="predicted"/>
<dbReference type="InterPro" id="IPR009057">
    <property type="entry name" value="Homeodomain-like_sf"/>
</dbReference>
<dbReference type="Proteomes" id="UP001454036">
    <property type="component" value="Unassembled WGS sequence"/>
</dbReference>
<evidence type="ECO:0000259" key="8">
    <source>
        <dbReference type="PROSITE" id="PS51294"/>
    </source>
</evidence>
<dbReference type="PROSITE" id="PS50090">
    <property type="entry name" value="MYB_LIKE"/>
    <property type="match status" value="2"/>
</dbReference>
<dbReference type="Gene3D" id="1.10.10.60">
    <property type="entry name" value="Homeodomain-like"/>
    <property type="match status" value="2"/>
</dbReference>
<dbReference type="Pfam" id="PF00249">
    <property type="entry name" value="Myb_DNA-binding"/>
    <property type="match status" value="2"/>
</dbReference>
<keyword evidence="5" id="KW-0539">Nucleus</keyword>
<reference evidence="9 10" key="1">
    <citation type="submission" date="2024-01" db="EMBL/GenBank/DDBJ databases">
        <title>The complete chloroplast genome sequence of Lithospermum erythrorhizon: insights into the phylogenetic relationship among Boraginaceae species and the maternal lineages of purple gromwells.</title>
        <authorList>
            <person name="Okada T."/>
            <person name="Watanabe K."/>
        </authorList>
    </citation>
    <scope>NUCLEOTIDE SEQUENCE [LARGE SCALE GENOMIC DNA]</scope>
</reference>
<sequence length="414" mass="46419">MGRAPCCEKVGLKRGRWTTEEDEILTKYIQLHGEGSWRSLPKNAGLLRCGKSCRLRWINYLRSDLKRGNFTAEEENLIIKLHATMGNRWSLIAGNLPGRTDNEIKNYWNSHLSRKIDTFIRRRLADPNNTMIASLAVMESVNKNDGVPKKRRGGRTSRSAMKKTKEYRASNIVGVTKLPSNPLPSEAPKDAHNTTSSQVAIMPPTPKVDKENSILSSAISWSEENLESFFTESYSIDDVLQLDDIRGDADDKLVASNETCLAESREMLDNSNNGTILTFDDENLPSLGLLDEMKMVDCDGESGTMEVDNMLCNLSHSENQESGQLDSCCPKENGQLGSWYLDSPVLSMMDDEGQIGNFEILECDIDSTTRGNEEEGILSWLWDTCPSEGECYNQNGDEFVDVEKQNAMMSWLLS</sequence>
<dbReference type="InterPro" id="IPR017930">
    <property type="entry name" value="Myb_dom"/>
</dbReference>
<dbReference type="CDD" id="cd00167">
    <property type="entry name" value="SANT"/>
    <property type="match status" value="2"/>
</dbReference>
<accession>A0AAV3PZI3</accession>
<dbReference type="SUPFAM" id="SSF46689">
    <property type="entry name" value="Homeodomain-like"/>
    <property type="match status" value="1"/>
</dbReference>
<evidence type="ECO:0000256" key="1">
    <source>
        <dbReference type="ARBA" id="ARBA00004123"/>
    </source>
</evidence>
<organism evidence="9 10">
    <name type="scientific">Lithospermum erythrorhizon</name>
    <name type="common">Purple gromwell</name>
    <name type="synonym">Lithospermum officinale var. erythrorhizon</name>
    <dbReference type="NCBI Taxonomy" id="34254"/>
    <lineage>
        <taxon>Eukaryota</taxon>
        <taxon>Viridiplantae</taxon>
        <taxon>Streptophyta</taxon>
        <taxon>Embryophyta</taxon>
        <taxon>Tracheophyta</taxon>
        <taxon>Spermatophyta</taxon>
        <taxon>Magnoliopsida</taxon>
        <taxon>eudicotyledons</taxon>
        <taxon>Gunneridae</taxon>
        <taxon>Pentapetalae</taxon>
        <taxon>asterids</taxon>
        <taxon>lamiids</taxon>
        <taxon>Boraginales</taxon>
        <taxon>Boraginaceae</taxon>
        <taxon>Boraginoideae</taxon>
        <taxon>Lithospermeae</taxon>
        <taxon>Lithospermum</taxon>
    </lineage>
</organism>
<dbReference type="InterPro" id="IPR015495">
    <property type="entry name" value="Myb_TF_plants"/>
</dbReference>
<name>A0AAV3PZI3_LITER</name>
<feature type="region of interest" description="Disordered" evidence="6">
    <location>
        <begin position="176"/>
        <end position="208"/>
    </location>
</feature>
<evidence type="ECO:0000256" key="3">
    <source>
        <dbReference type="ARBA" id="ARBA00023125"/>
    </source>
</evidence>
<feature type="domain" description="Myb-like" evidence="7">
    <location>
        <begin position="9"/>
        <end position="61"/>
    </location>
</feature>
<keyword evidence="10" id="KW-1185">Reference proteome</keyword>
<evidence type="ECO:0000256" key="4">
    <source>
        <dbReference type="ARBA" id="ARBA00023163"/>
    </source>
</evidence>
<evidence type="ECO:0000313" key="9">
    <source>
        <dbReference type="EMBL" id="GAA0157237.1"/>
    </source>
</evidence>
<gene>
    <name evidence="9" type="ORF">LIER_14547</name>
</gene>
<dbReference type="GO" id="GO:0003677">
    <property type="term" value="F:DNA binding"/>
    <property type="evidence" value="ECO:0007669"/>
    <property type="project" value="UniProtKB-KW"/>
</dbReference>
<dbReference type="EMBL" id="BAABME010003060">
    <property type="protein sequence ID" value="GAA0157237.1"/>
    <property type="molecule type" value="Genomic_DNA"/>
</dbReference>